<comment type="caution">
    <text evidence="1">The sequence shown here is derived from an EMBL/GenBank/DDBJ whole genome shotgun (WGS) entry which is preliminary data.</text>
</comment>
<gene>
    <name evidence="1" type="ORF">Sradi_4070800</name>
</gene>
<organism evidence="1">
    <name type="scientific">Sesamum radiatum</name>
    <name type="common">Black benniseed</name>
    <dbReference type="NCBI Taxonomy" id="300843"/>
    <lineage>
        <taxon>Eukaryota</taxon>
        <taxon>Viridiplantae</taxon>
        <taxon>Streptophyta</taxon>
        <taxon>Embryophyta</taxon>
        <taxon>Tracheophyta</taxon>
        <taxon>Spermatophyta</taxon>
        <taxon>Magnoliopsida</taxon>
        <taxon>eudicotyledons</taxon>
        <taxon>Gunneridae</taxon>
        <taxon>Pentapetalae</taxon>
        <taxon>asterids</taxon>
        <taxon>lamiids</taxon>
        <taxon>Lamiales</taxon>
        <taxon>Pedaliaceae</taxon>
        <taxon>Sesamum</taxon>
    </lineage>
</organism>
<dbReference type="EMBL" id="JACGWJ010000017">
    <property type="protein sequence ID" value="KAL0356239.1"/>
    <property type="molecule type" value="Genomic_DNA"/>
</dbReference>
<proteinExistence type="predicted"/>
<dbReference type="AlphaFoldDB" id="A0AAW2PJ86"/>
<name>A0AAW2PJ86_SESRA</name>
<protein>
    <submittedName>
        <fullName evidence="1">Uncharacterized protein</fullName>
    </submittedName>
</protein>
<reference evidence="1" key="2">
    <citation type="journal article" date="2024" name="Plant">
        <title>Genomic evolution and insights into agronomic trait innovations of Sesamum species.</title>
        <authorList>
            <person name="Miao H."/>
            <person name="Wang L."/>
            <person name="Qu L."/>
            <person name="Liu H."/>
            <person name="Sun Y."/>
            <person name="Le M."/>
            <person name="Wang Q."/>
            <person name="Wei S."/>
            <person name="Zheng Y."/>
            <person name="Lin W."/>
            <person name="Duan Y."/>
            <person name="Cao H."/>
            <person name="Xiong S."/>
            <person name="Wang X."/>
            <person name="Wei L."/>
            <person name="Li C."/>
            <person name="Ma Q."/>
            <person name="Ju M."/>
            <person name="Zhao R."/>
            <person name="Li G."/>
            <person name="Mu C."/>
            <person name="Tian Q."/>
            <person name="Mei H."/>
            <person name="Zhang T."/>
            <person name="Gao T."/>
            <person name="Zhang H."/>
        </authorList>
    </citation>
    <scope>NUCLEOTIDE SEQUENCE</scope>
    <source>
        <strain evidence="1">G02</strain>
    </source>
</reference>
<reference evidence="1" key="1">
    <citation type="submission" date="2020-06" db="EMBL/GenBank/DDBJ databases">
        <authorList>
            <person name="Li T."/>
            <person name="Hu X."/>
            <person name="Zhang T."/>
            <person name="Song X."/>
            <person name="Zhang H."/>
            <person name="Dai N."/>
            <person name="Sheng W."/>
            <person name="Hou X."/>
            <person name="Wei L."/>
        </authorList>
    </citation>
    <scope>NUCLEOTIDE SEQUENCE</scope>
    <source>
        <strain evidence="1">G02</strain>
        <tissue evidence="1">Leaf</tissue>
    </source>
</reference>
<accession>A0AAW2PJ86</accession>
<sequence>MANYANLTPGLAHKLSVNGARRHGSDKGQQAVQEGPRALIDVTQFGYFKVLGKGSTTCCGKGQARVEECGEED</sequence>
<evidence type="ECO:0000313" key="1">
    <source>
        <dbReference type="EMBL" id="KAL0356239.1"/>
    </source>
</evidence>